<keyword evidence="1" id="KW-1133">Transmembrane helix</keyword>
<dbReference type="Pfam" id="PF13795">
    <property type="entry name" value="HupE_UreJ_2"/>
    <property type="match status" value="1"/>
</dbReference>
<dbReference type="InterPro" id="IPR006311">
    <property type="entry name" value="TAT_signal"/>
</dbReference>
<reference evidence="2 3" key="1">
    <citation type="journal article" date="2019" name="Int. J. Syst. Evol. Microbiol.">
        <title>The Global Catalogue of Microorganisms (GCM) 10K type strain sequencing project: providing services to taxonomists for standard genome sequencing and annotation.</title>
        <authorList>
            <consortium name="The Broad Institute Genomics Platform"/>
            <consortium name="The Broad Institute Genome Sequencing Center for Infectious Disease"/>
            <person name="Wu L."/>
            <person name="Ma J."/>
        </authorList>
    </citation>
    <scope>NUCLEOTIDE SEQUENCE [LARGE SCALE GENOMIC DNA]</scope>
    <source>
        <strain evidence="2 3">JCM 3106</strain>
    </source>
</reference>
<feature type="transmembrane region" description="Helical" evidence="1">
    <location>
        <begin position="112"/>
        <end position="131"/>
    </location>
</feature>
<comment type="caution">
    <text evidence="2">The sequence shown here is derived from an EMBL/GenBank/DDBJ whole genome shotgun (WGS) entry which is preliminary data.</text>
</comment>
<protein>
    <submittedName>
        <fullName evidence="2">Uncharacterized protein</fullName>
    </submittedName>
</protein>
<feature type="transmembrane region" description="Helical" evidence="1">
    <location>
        <begin position="86"/>
        <end position="106"/>
    </location>
</feature>
<evidence type="ECO:0000256" key="1">
    <source>
        <dbReference type="SAM" id="Phobius"/>
    </source>
</evidence>
<dbReference type="RefSeq" id="WP_344898590.1">
    <property type="nucleotide sequence ID" value="NZ_BAAAWD010000013.1"/>
</dbReference>
<keyword evidence="1" id="KW-0472">Membrane</keyword>
<feature type="transmembrane region" description="Helical" evidence="1">
    <location>
        <begin position="209"/>
        <end position="230"/>
    </location>
</feature>
<feature type="transmembrane region" description="Helical" evidence="1">
    <location>
        <begin position="138"/>
        <end position="156"/>
    </location>
</feature>
<feature type="transmembrane region" description="Helical" evidence="1">
    <location>
        <begin position="58"/>
        <end position="74"/>
    </location>
</feature>
<keyword evidence="3" id="KW-1185">Reference proteome</keyword>
<accession>A0ABN3Y3E6</accession>
<proteinExistence type="predicted"/>
<sequence>MTAGTSMWPRRRRLAAAMLLGVAGVIATPGTAWAHGIKGSAVDLDAWEFIPLGIEHMLLGWDHLLFIAGVVLLAGEMRRAAQMISVFVAGHSTTLIIATAVGWHVSAAAVDVVIALSLVFVGIVGIVGWFGHRDRWRLFGFAVLGFGLIHGLGLSARLQDLGLPEDGLLARVILFNIGIEIGQLLGIAVLLVIGRLIARFVRSPKAPRVAYAGLVVVGLVAAVALSVIAATEEDPITAIGQCTVGPRTQPFPREGGHPAKDFFEPAEASPRDDFGHVLGDGYVIVQYQPTLAPTVLDQLRKYVTSPEGTRVVGGPAPDQKQPIRAINAFEMLTCPAFDLAALRQFTNTWYADPRSQ</sequence>
<feature type="transmembrane region" description="Helical" evidence="1">
    <location>
        <begin position="168"/>
        <end position="197"/>
    </location>
</feature>
<dbReference type="EMBL" id="BAAAWD010000013">
    <property type="protein sequence ID" value="GAA3016796.1"/>
    <property type="molecule type" value="Genomic_DNA"/>
</dbReference>
<dbReference type="InterPro" id="IPR032809">
    <property type="entry name" value="Put_HupE_UreJ"/>
</dbReference>
<name>A0ABN3Y3E6_9ACTN</name>
<gene>
    <name evidence="2" type="ORF">GCM10017559_45580</name>
</gene>
<evidence type="ECO:0000313" key="2">
    <source>
        <dbReference type="EMBL" id="GAA3016796.1"/>
    </source>
</evidence>
<dbReference type="Proteomes" id="UP001499930">
    <property type="component" value="Unassembled WGS sequence"/>
</dbReference>
<evidence type="ECO:0000313" key="3">
    <source>
        <dbReference type="Proteomes" id="UP001499930"/>
    </source>
</evidence>
<organism evidence="2 3">
    <name type="scientific">Streptosporangium longisporum</name>
    <dbReference type="NCBI Taxonomy" id="46187"/>
    <lineage>
        <taxon>Bacteria</taxon>
        <taxon>Bacillati</taxon>
        <taxon>Actinomycetota</taxon>
        <taxon>Actinomycetes</taxon>
        <taxon>Streptosporangiales</taxon>
        <taxon>Streptosporangiaceae</taxon>
        <taxon>Streptosporangium</taxon>
    </lineage>
</organism>
<dbReference type="PROSITE" id="PS51318">
    <property type="entry name" value="TAT"/>
    <property type="match status" value="1"/>
</dbReference>
<keyword evidence="1" id="KW-0812">Transmembrane</keyword>